<comment type="caution">
    <text evidence="2">The sequence shown here is derived from an EMBL/GenBank/DDBJ whole genome shotgun (WGS) entry which is preliminary data.</text>
</comment>
<dbReference type="EMBL" id="JACHDB010000001">
    <property type="protein sequence ID" value="MBB5431792.1"/>
    <property type="molecule type" value="Genomic_DNA"/>
</dbReference>
<name>A0A7W8QJT8_9ACTN</name>
<accession>A0A7W8QJT8</accession>
<keyword evidence="1" id="KW-1133">Transmembrane helix</keyword>
<proteinExistence type="predicted"/>
<reference evidence="2 3" key="1">
    <citation type="submission" date="2020-08" db="EMBL/GenBank/DDBJ databases">
        <title>Sequencing the genomes of 1000 actinobacteria strains.</title>
        <authorList>
            <person name="Klenk H.-P."/>
        </authorList>
    </citation>
    <scope>NUCLEOTIDE SEQUENCE [LARGE SCALE GENOMIC DNA]</scope>
    <source>
        <strain evidence="2 3">DSM 44551</strain>
    </source>
</reference>
<evidence type="ECO:0000313" key="2">
    <source>
        <dbReference type="EMBL" id="MBB5431792.1"/>
    </source>
</evidence>
<gene>
    <name evidence="2" type="ORF">HDA36_001876</name>
</gene>
<dbReference type="AlphaFoldDB" id="A0A7W8QJT8"/>
<evidence type="ECO:0000313" key="3">
    <source>
        <dbReference type="Proteomes" id="UP000572635"/>
    </source>
</evidence>
<dbReference type="Proteomes" id="UP000572635">
    <property type="component" value="Unassembled WGS sequence"/>
</dbReference>
<protein>
    <submittedName>
        <fullName evidence="2">Uncharacterized protein</fullName>
    </submittedName>
</protein>
<evidence type="ECO:0000256" key="1">
    <source>
        <dbReference type="SAM" id="Phobius"/>
    </source>
</evidence>
<keyword evidence="1" id="KW-0812">Transmembrane</keyword>
<organism evidence="2 3">
    <name type="scientific">Nocardiopsis composta</name>
    <dbReference type="NCBI Taxonomy" id="157465"/>
    <lineage>
        <taxon>Bacteria</taxon>
        <taxon>Bacillati</taxon>
        <taxon>Actinomycetota</taxon>
        <taxon>Actinomycetes</taxon>
        <taxon>Streptosporangiales</taxon>
        <taxon>Nocardiopsidaceae</taxon>
        <taxon>Nocardiopsis</taxon>
    </lineage>
</organism>
<feature type="transmembrane region" description="Helical" evidence="1">
    <location>
        <begin position="6"/>
        <end position="29"/>
    </location>
</feature>
<sequence>MDATMLNLFMPLALFLGTALIMVVGTLLMKHETDRSHR</sequence>
<keyword evidence="3" id="KW-1185">Reference proteome</keyword>
<keyword evidence="1" id="KW-0472">Membrane</keyword>